<dbReference type="InterPro" id="IPR026811">
    <property type="entry name" value="CIZ1"/>
</dbReference>
<reference evidence="3" key="1">
    <citation type="submission" date="2025-08" db="UniProtKB">
        <authorList>
            <consortium name="Ensembl"/>
        </authorList>
    </citation>
    <scope>IDENTIFICATION</scope>
</reference>
<dbReference type="GeneTree" id="ENSGT00440000039084"/>
<feature type="region of interest" description="Disordered" evidence="1">
    <location>
        <begin position="150"/>
        <end position="197"/>
    </location>
</feature>
<dbReference type="AlphaFoldDB" id="S4RTK3"/>
<dbReference type="Pfam" id="PF23330">
    <property type="entry name" value="zf-C2H2_14"/>
    <property type="match status" value="1"/>
</dbReference>
<dbReference type="Pfam" id="PF12874">
    <property type="entry name" value="zf-met"/>
    <property type="match status" value="1"/>
</dbReference>
<organism evidence="3">
    <name type="scientific">Petromyzon marinus</name>
    <name type="common">Sea lamprey</name>
    <dbReference type="NCBI Taxonomy" id="7757"/>
    <lineage>
        <taxon>Eukaryota</taxon>
        <taxon>Metazoa</taxon>
        <taxon>Chordata</taxon>
        <taxon>Craniata</taxon>
        <taxon>Vertebrata</taxon>
        <taxon>Cyclostomata</taxon>
        <taxon>Hyperoartia</taxon>
        <taxon>Petromyzontiformes</taxon>
        <taxon>Petromyzontidae</taxon>
        <taxon>Petromyzon</taxon>
    </lineage>
</organism>
<dbReference type="PANTHER" id="PTHR15491:SF9">
    <property type="entry name" value="CIP1-INTERACTING ZINC FINGER PROTEIN"/>
    <property type="match status" value="1"/>
</dbReference>
<dbReference type="HOGENOM" id="CLU_1264148_0_0_1"/>
<feature type="compositionally biased region" description="Acidic residues" evidence="1">
    <location>
        <begin position="184"/>
        <end position="197"/>
    </location>
</feature>
<feature type="region of interest" description="Disordered" evidence="1">
    <location>
        <begin position="1"/>
        <end position="29"/>
    </location>
</feature>
<dbReference type="PANTHER" id="PTHR15491">
    <property type="match status" value="1"/>
</dbReference>
<name>S4RTK3_PETMA</name>
<dbReference type="SUPFAM" id="SSF57667">
    <property type="entry name" value="beta-beta-alpha zinc fingers"/>
    <property type="match status" value="1"/>
</dbReference>
<feature type="domain" description="C2H2-type" evidence="2">
    <location>
        <begin position="130"/>
        <end position="154"/>
    </location>
</feature>
<evidence type="ECO:0000259" key="2">
    <source>
        <dbReference type="SMART" id="SM00355"/>
    </source>
</evidence>
<dbReference type="STRING" id="7757.ENSPMAP00000008543"/>
<evidence type="ECO:0000313" key="3">
    <source>
        <dbReference type="Ensembl" id="ENSPMAP00000008543.1"/>
    </source>
</evidence>
<dbReference type="GO" id="GO:0005634">
    <property type="term" value="C:nucleus"/>
    <property type="evidence" value="ECO:0007669"/>
    <property type="project" value="TreeGrafter"/>
</dbReference>
<dbReference type="InterPro" id="IPR013087">
    <property type="entry name" value="Znf_C2H2_type"/>
</dbReference>
<dbReference type="SMART" id="SM00355">
    <property type="entry name" value="ZnF_C2H2"/>
    <property type="match status" value="2"/>
</dbReference>
<reference evidence="3" key="2">
    <citation type="submission" date="2025-09" db="UniProtKB">
        <authorList>
            <consortium name="Ensembl"/>
        </authorList>
    </citation>
    <scope>IDENTIFICATION</scope>
</reference>
<accession>S4RTK3</accession>
<dbReference type="Ensembl" id="ENSPMAT00000008581.1">
    <property type="protein sequence ID" value="ENSPMAP00000008543.1"/>
    <property type="gene ID" value="ENSPMAG00000007770.1"/>
</dbReference>
<dbReference type="Gene3D" id="3.30.160.60">
    <property type="entry name" value="Classic Zinc Finger"/>
    <property type="match status" value="1"/>
</dbReference>
<dbReference type="InterPro" id="IPR036236">
    <property type="entry name" value="Znf_C2H2_sf"/>
</dbReference>
<evidence type="ECO:0000256" key="1">
    <source>
        <dbReference type="SAM" id="MobiDB-lite"/>
    </source>
</evidence>
<feature type="domain" description="C2H2-type" evidence="2">
    <location>
        <begin position="36"/>
        <end position="60"/>
    </location>
</feature>
<dbReference type="OMA" id="NGAMHAR"/>
<protein>
    <recommendedName>
        <fullName evidence="2">C2H2-type domain-containing protein</fullName>
    </recommendedName>
</protein>
<dbReference type="InterPro" id="IPR056345">
    <property type="entry name" value="Znf-C2H2_CIZ1"/>
</dbReference>
<sequence>MTMTIQRGESSRAFKGGSPSQKHAEKSDAAEDKVPITCHLCNVTCANNRHFKNHMNGAMHARCMQEVQQKSSVQVAMLLAQDGSNMLSSHLSLGKPASRWCSMCKEYFTCNVVEHRRSQMHKKAKNLTRPYCTICRWNTRSVRKFVEHMSSEEHRQRAQLVSRETPSPGPTEELITVDAVGCYEDGDEEDEEEDEED</sequence>
<proteinExistence type="predicted"/>